<dbReference type="SUPFAM" id="SSF47565">
    <property type="entry name" value="Insect pheromone/odorant-binding proteins"/>
    <property type="match status" value="1"/>
</dbReference>
<dbReference type="PANTHER" id="PTHR11857">
    <property type="entry name" value="ODORANT BINDING PROTEIN-RELATED"/>
    <property type="match status" value="1"/>
</dbReference>
<keyword evidence="4" id="KW-0732">Signal</keyword>
<dbReference type="PANTHER" id="PTHR11857:SF43">
    <property type="entry name" value="GEO07291P1-RELATED"/>
    <property type="match status" value="1"/>
</dbReference>
<organism evidence="6 7">
    <name type="scientific">Lucilia cuprina</name>
    <name type="common">Green bottle fly</name>
    <name type="synonym">Australian sheep blowfly</name>
    <dbReference type="NCBI Taxonomy" id="7375"/>
    <lineage>
        <taxon>Eukaryota</taxon>
        <taxon>Metazoa</taxon>
        <taxon>Ecdysozoa</taxon>
        <taxon>Arthropoda</taxon>
        <taxon>Hexapoda</taxon>
        <taxon>Insecta</taxon>
        <taxon>Pterygota</taxon>
        <taxon>Neoptera</taxon>
        <taxon>Endopterygota</taxon>
        <taxon>Diptera</taxon>
        <taxon>Brachycera</taxon>
        <taxon>Muscomorpha</taxon>
        <taxon>Oestroidea</taxon>
        <taxon>Calliphoridae</taxon>
        <taxon>Luciliinae</taxon>
        <taxon>Lucilia</taxon>
    </lineage>
</organism>
<dbReference type="GO" id="GO:0007608">
    <property type="term" value="P:sensory perception of smell"/>
    <property type="evidence" value="ECO:0007669"/>
    <property type="project" value="TreeGrafter"/>
</dbReference>
<dbReference type="GO" id="GO:0005549">
    <property type="term" value="F:odorant binding"/>
    <property type="evidence" value="ECO:0007669"/>
    <property type="project" value="InterPro"/>
</dbReference>
<dbReference type="InterPro" id="IPR036728">
    <property type="entry name" value="PBP_GOBP_sf"/>
</dbReference>
<accession>A0A0L0BNV0</accession>
<proteinExistence type="inferred from homology"/>
<sequence length="179" mass="20084">MKSTRLTMAATITTILPSKAAASKITKTLKLLKMQQFMFLMILMVIVNAAVISAKTSEEEAMEKQLMEIRKKCIGLSKLTKEHAKSINQHSLFSKDTSLANTPREVQCYCSCFLEEYGVLNNGKPNEKVVRSKLSALINDKKKVDAALDKCLKLEGKDKCEIGFNFQLCVVRETNLQVF</sequence>
<dbReference type="InterPro" id="IPR006170">
    <property type="entry name" value="PBP/GOBP"/>
</dbReference>
<evidence type="ECO:0000256" key="5">
    <source>
        <dbReference type="SAM" id="Phobius"/>
    </source>
</evidence>
<evidence type="ECO:0000313" key="7">
    <source>
        <dbReference type="Proteomes" id="UP000037069"/>
    </source>
</evidence>
<gene>
    <name evidence="6" type="ORF">FF38_09788</name>
</gene>
<dbReference type="EMBL" id="JRES01001589">
    <property type="protein sequence ID" value="KNC21648.1"/>
    <property type="molecule type" value="Genomic_DNA"/>
</dbReference>
<evidence type="ECO:0000256" key="2">
    <source>
        <dbReference type="ARBA" id="ARBA00008098"/>
    </source>
</evidence>
<keyword evidence="3" id="KW-0964">Secreted</keyword>
<dbReference type="GO" id="GO:0005615">
    <property type="term" value="C:extracellular space"/>
    <property type="evidence" value="ECO:0007669"/>
    <property type="project" value="TreeGrafter"/>
</dbReference>
<evidence type="ECO:0000313" key="6">
    <source>
        <dbReference type="EMBL" id="KNC21648.1"/>
    </source>
</evidence>
<name>A0A0L0BNV0_LUCCU</name>
<dbReference type="OrthoDB" id="8037447at2759"/>
<protein>
    <submittedName>
        <fullName evidence="6">Uncharacterized protein</fullName>
    </submittedName>
</protein>
<evidence type="ECO:0000256" key="3">
    <source>
        <dbReference type="ARBA" id="ARBA00022525"/>
    </source>
</evidence>
<reference evidence="6 7" key="1">
    <citation type="journal article" date="2015" name="Nat. Commun.">
        <title>Lucilia cuprina genome unlocks parasitic fly biology to underpin future interventions.</title>
        <authorList>
            <person name="Anstead C.A."/>
            <person name="Korhonen P.K."/>
            <person name="Young N.D."/>
            <person name="Hall R.S."/>
            <person name="Jex A.R."/>
            <person name="Murali S.C."/>
            <person name="Hughes D.S."/>
            <person name="Lee S.F."/>
            <person name="Perry T."/>
            <person name="Stroehlein A.J."/>
            <person name="Ansell B.R."/>
            <person name="Breugelmans B."/>
            <person name="Hofmann A."/>
            <person name="Qu J."/>
            <person name="Dugan S."/>
            <person name="Lee S.L."/>
            <person name="Chao H."/>
            <person name="Dinh H."/>
            <person name="Han Y."/>
            <person name="Doddapaneni H.V."/>
            <person name="Worley K.C."/>
            <person name="Muzny D.M."/>
            <person name="Ioannidis P."/>
            <person name="Waterhouse R.M."/>
            <person name="Zdobnov E.M."/>
            <person name="James P.J."/>
            <person name="Bagnall N.H."/>
            <person name="Kotze A.C."/>
            <person name="Gibbs R.A."/>
            <person name="Richards S."/>
            <person name="Batterham P."/>
            <person name="Gasser R.B."/>
        </authorList>
    </citation>
    <scope>NUCLEOTIDE SEQUENCE [LARGE SCALE GENOMIC DNA]</scope>
    <source>
        <strain evidence="6 7">LS</strain>
        <tissue evidence="6">Full body</tissue>
    </source>
</reference>
<keyword evidence="5" id="KW-0812">Transmembrane</keyword>
<comment type="subcellular location">
    <subcellularLocation>
        <location evidence="1">Secreted</location>
    </subcellularLocation>
</comment>
<keyword evidence="5" id="KW-1133">Transmembrane helix</keyword>
<dbReference type="AlphaFoldDB" id="A0A0L0BNV0"/>
<evidence type="ECO:0000256" key="4">
    <source>
        <dbReference type="ARBA" id="ARBA00022729"/>
    </source>
</evidence>
<dbReference type="CDD" id="cd23992">
    <property type="entry name" value="PBP_GOBP"/>
    <property type="match status" value="1"/>
</dbReference>
<evidence type="ECO:0000256" key="1">
    <source>
        <dbReference type="ARBA" id="ARBA00004613"/>
    </source>
</evidence>
<dbReference type="SMART" id="SM00708">
    <property type="entry name" value="PhBP"/>
    <property type="match status" value="1"/>
</dbReference>
<feature type="transmembrane region" description="Helical" evidence="5">
    <location>
        <begin position="36"/>
        <end position="54"/>
    </location>
</feature>
<comment type="caution">
    <text evidence="6">The sequence shown here is derived from an EMBL/GenBank/DDBJ whole genome shotgun (WGS) entry which is preliminary data.</text>
</comment>
<dbReference type="Proteomes" id="UP000037069">
    <property type="component" value="Unassembled WGS sequence"/>
</dbReference>
<comment type="similarity">
    <text evidence="2">Belongs to the PBP/GOBP family.</text>
</comment>
<keyword evidence="7" id="KW-1185">Reference proteome</keyword>
<dbReference type="Gene3D" id="1.10.238.20">
    <property type="entry name" value="Pheromone/general odorant binding protein domain"/>
    <property type="match status" value="1"/>
</dbReference>
<dbReference type="Pfam" id="PF01395">
    <property type="entry name" value="PBP_GOBP"/>
    <property type="match status" value="1"/>
</dbReference>
<keyword evidence="5" id="KW-0472">Membrane</keyword>